<dbReference type="AlphaFoldDB" id="A0AAD5RWB2"/>
<evidence type="ECO:0000313" key="2">
    <source>
        <dbReference type="EMBL" id="KAJ2905557.1"/>
    </source>
</evidence>
<reference evidence="2" key="1">
    <citation type="submission" date="2022-07" db="EMBL/GenBank/DDBJ databases">
        <title>Draft genome sequence of Zalerion maritima ATCC 34329, a (micro)plastics degrading marine fungus.</title>
        <authorList>
            <person name="Paco A."/>
            <person name="Goncalves M.F.M."/>
            <person name="Rocha-Santos T.A.P."/>
            <person name="Alves A."/>
        </authorList>
    </citation>
    <scope>NUCLEOTIDE SEQUENCE</scope>
    <source>
        <strain evidence="2">ATCC 34329</strain>
    </source>
</reference>
<feature type="compositionally biased region" description="Low complexity" evidence="1">
    <location>
        <begin position="60"/>
        <end position="74"/>
    </location>
</feature>
<proteinExistence type="predicted"/>
<gene>
    <name evidence="2" type="ORF">MKZ38_005201</name>
</gene>
<evidence type="ECO:0000313" key="3">
    <source>
        <dbReference type="Proteomes" id="UP001201980"/>
    </source>
</evidence>
<organism evidence="2 3">
    <name type="scientific">Zalerion maritima</name>
    <dbReference type="NCBI Taxonomy" id="339359"/>
    <lineage>
        <taxon>Eukaryota</taxon>
        <taxon>Fungi</taxon>
        <taxon>Dikarya</taxon>
        <taxon>Ascomycota</taxon>
        <taxon>Pezizomycotina</taxon>
        <taxon>Sordariomycetes</taxon>
        <taxon>Lulworthiomycetidae</taxon>
        <taxon>Lulworthiales</taxon>
        <taxon>Lulworthiaceae</taxon>
        <taxon>Zalerion</taxon>
    </lineage>
</organism>
<accession>A0AAD5RWB2</accession>
<comment type="caution">
    <text evidence="2">The sequence shown here is derived from an EMBL/GenBank/DDBJ whole genome shotgun (WGS) entry which is preliminary data.</text>
</comment>
<sequence>MSPTYTMSHHLWSQIYSSWRQTRQTSPDLSSPTSTTTATTSYFQRSTSPKRSMDSDRSDSPPASSSIASSTSRSPGWKGR</sequence>
<protein>
    <submittedName>
        <fullName evidence="2">Uncharacterized protein</fullName>
    </submittedName>
</protein>
<dbReference type="EMBL" id="JAKWBI020000030">
    <property type="protein sequence ID" value="KAJ2905557.1"/>
    <property type="molecule type" value="Genomic_DNA"/>
</dbReference>
<name>A0AAD5RWB2_9PEZI</name>
<keyword evidence="3" id="KW-1185">Reference proteome</keyword>
<evidence type="ECO:0000256" key="1">
    <source>
        <dbReference type="SAM" id="MobiDB-lite"/>
    </source>
</evidence>
<feature type="compositionally biased region" description="Low complexity" evidence="1">
    <location>
        <begin position="25"/>
        <end position="50"/>
    </location>
</feature>
<feature type="region of interest" description="Disordered" evidence="1">
    <location>
        <begin position="22"/>
        <end position="80"/>
    </location>
</feature>
<dbReference type="Proteomes" id="UP001201980">
    <property type="component" value="Unassembled WGS sequence"/>
</dbReference>